<dbReference type="KEGG" id="ehx:EMIHUDRAFT_224067"/>
<feature type="compositionally biased region" description="Basic and acidic residues" evidence="1">
    <location>
        <begin position="77"/>
        <end position="87"/>
    </location>
</feature>
<dbReference type="RefSeq" id="XP_005791345.1">
    <property type="nucleotide sequence ID" value="XM_005791288.1"/>
</dbReference>
<dbReference type="GeneID" id="17284187"/>
<feature type="region of interest" description="Disordered" evidence="1">
    <location>
        <begin position="37"/>
        <end position="88"/>
    </location>
</feature>
<feature type="transmembrane region" description="Helical" evidence="2">
    <location>
        <begin position="114"/>
        <end position="134"/>
    </location>
</feature>
<dbReference type="Proteomes" id="UP000013827">
    <property type="component" value="Unassembled WGS sequence"/>
</dbReference>
<evidence type="ECO:0000313" key="4">
    <source>
        <dbReference type="EnsemblProtists" id="EOD38916"/>
    </source>
</evidence>
<accession>A0A0D3KT31</accession>
<organism evidence="4 5">
    <name type="scientific">Emiliania huxleyi (strain CCMP1516)</name>
    <dbReference type="NCBI Taxonomy" id="280463"/>
    <lineage>
        <taxon>Eukaryota</taxon>
        <taxon>Haptista</taxon>
        <taxon>Haptophyta</taxon>
        <taxon>Prymnesiophyceae</taxon>
        <taxon>Isochrysidales</taxon>
        <taxon>Noelaerhabdaceae</taxon>
        <taxon>Emiliania</taxon>
    </lineage>
</organism>
<keyword evidence="2" id="KW-0812">Transmembrane</keyword>
<reference evidence="5" key="1">
    <citation type="journal article" date="2013" name="Nature">
        <title>Pan genome of the phytoplankton Emiliania underpins its global distribution.</title>
        <authorList>
            <person name="Read B.A."/>
            <person name="Kegel J."/>
            <person name="Klute M.J."/>
            <person name="Kuo A."/>
            <person name="Lefebvre S.C."/>
            <person name="Maumus F."/>
            <person name="Mayer C."/>
            <person name="Miller J."/>
            <person name="Monier A."/>
            <person name="Salamov A."/>
            <person name="Young J."/>
            <person name="Aguilar M."/>
            <person name="Claverie J.M."/>
            <person name="Frickenhaus S."/>
            <person name="Gonzalez K."/>
            <person name="Herman E.K."/>
            <person name="Lin Y.C."/>
            <person name="Napier J."/>
            <person name="Ogata H."/>
            <person name="Sarno A.F."/>
            <person name="Shmutz J."/>
            <person name="Schroeder D."/>
            <person name="de Vargas C."/>
            <person name="Verret F."/>
            <person name="von Dassow P."/>
            <person name="Valentin K."/>
            <person name="Van de Peer Y."/>
            <person name="Wheeler G."/>
            <person name="Dacks J.B."/>
            <person name="Delwiche C.F."/>
            <person name="Dyhrman S.T."/>
            <person name="Glockner G."/>
            <person name="John U."/>
            <person name="Richards T."/>
            <person name="Worden A.Z."/>
            <person name="Zhang X."/>
            <person name="Grigoriev I.V."/>
            <person name="Allen A.E."/>
            <person name="Bidle K."/>
            <person name="Borodovsky M."/>
            <person name="Bowler C."/>
            <person name="Brownlee C."/>
            <person name="Cock J.M."/>
            <person name="Elias M."/>
            <person name="Gladyshev V.N."/>
            <person name="Groth M."/>
            <person name="Guda C."/>
            <person name="Hadaegh A."/>
            <person name="Iglesias-Rodriguez M.D."/>
            <person name="Jenkins J."/>
            <person name="Jones B.M."/>
            <person name="Lawson T."/>
            <person name="Leese F."/>
            <person name="Lindquist E."/>
            <person name="Lobanov A."/>
            <person name="Lomsadze A."/>
            <person name="Malik S.B."/>
            <person name="Marsh M.E."/>
            <person name="Mackinder L."/>
            <person name="Mock T."/>
            <person name="Mueller-Roeber B."/>
            <person name="Pagarete A."/>
            <person name="Parker M."/>
            <person name="Probert I."/>
            <person name="Quesneville H."/>
            <person name="Raines C."/>
            <person name="Rensing S.A."/>
            <person name="Riano-Pachon D.M."/>
            <person name="Richier S."/>
            <person name="Rokitta S."/>
            <person name="Shiraiwa Y."/>
            <person name="Soanes D.M."/>
            <person name="van der Giezen M."/>
            <person name="Wahlund T.M."/>
            <person name="Williams B."/>
            <person name="Wilson W."/>
            <person name="Wolfe G."/>
            <person name="Wurch L.L."/>
        </authorList>
    </citation>
    <scope>NUCLEOTIDE SEQUENCE</scope>
</reference>
<feature type="signal peptide" evidence="3">
    <location>
        <begin position="1"/>
        <end position="19"/>
    </location>
</feature>
<evidence type="ECO:0000256" key="2">
    <source>
        <dbReference type="SAM" id="Phobius"/>
    </source>
</evidence>
<proteinExistence type="predicted"/>
<keyword evidence="2" id="KW-1133">Transmembrane helix</keyword>
<feature type="transmembrane region" description="Helical" evidence="2">
    <location>
        <begin position="341"/>
        <end position="360"/>
    </location>
</feature>
<feature type="chain" id="PRO_5044249622" description="Sugar phosphate transporter domain-containing protein" evidence="3">
    <location>
        <begin position="20"/>
        <end position="384"/>
    </location>
</feature>
<evidence type="ECO:0000313" key="5">
    <source>
        <dbReference type="Proteomes" id="UP000013827"/>
    </source>
</evidence>
<keyword evidence="5" id="KW-1185">Reference proteome</keyword>
<sequence>MRLAVPALALLSLLALLRAHGATAPSVAGSDHLGLERASTEQGGATPEASHSGSVHAAPDSSTRRATDGGGGTRSHSHGEGEEEWKVPLKPSVVARAPSIGGVDRRESALAKRLSVLVTLLYTMLYLIASPVAIMANKILMKDKGFGYPVMVSAMGQVATALCAAVVVFITGESLETGRKIGATTLLVLGCVSALALVLGQYPYFYLTVAFIQMLKAFSPAYMICFLFCLGAEPPVVARRGTVIRKDVPCVSRLRAFVQLGRKRVECASKMGRVERPSNRVIRCVLGLSVCTCIASAGEASRLDFTARQCDTMHAAFTKGAVNFSLIGVLFMTMASCSDALRLGIGYAGLLLFFALYTVAKNQARRDCARSREAVPDTYTVAKS</sequence>
<name>A0A0D3KT31_EMIH1</name>
<keyword evidence="2" id="KW-0472">Membrane</keyword>
<evidence type="ECO:0008006" key="6">
    <source>
        <dbReference type="Google" id="ProtNLM"/>
    </source>
</evidence>
<feature type="transmembrane region" description="Helical" evidence="2">
    <location>
        <begin position="146"/>
        <end position="171"/>
    </location>
</feature>
<dbReference type="AlphaFoldDB" id="A0A0D3KT31"/>
<dbReference type="HOGENOM" id="CLU_720461_0_0_1"/>
<protein>
    <recommendedName>
        <fullName evidence="6">Sugar phosphate transporter domain-containing protein</fullName>
    </recommendedName>
</protein>
<keyword evidence="3" id="KW-0732">Signal</keyword>
<evidence type="ECO:0000256" key="3">
    <source>
        <dbReference type="SAM" id="SignalP"/>
    </source>
</evidence>
<feature type="transmembrane region" description="Helical" evidence="2">
    <location>
        <begin position="183"/>
        <end position="207"/>
    </location>
</feature>
<evidence type="ECO:0000256" key="1">
    <source>
        <dbReference type="SAM" id="MobiDB-lite"/>
    </source>
</evidence>
<feature type="transmembrane region" description="Helical" evidence="2">
    <location>
        <begin position="316"/>
        <end position="335"/>
    </location>
</feature>
<dbReference type="PaxDb" id="2903-EOD38916"/>
<dbReference type="EnsemblProtists" id="EOD38916">
    <property type="protein sequence ID" value="EOD38916"/>
    <property type="gene ID" value="EMIHUDRAFT_224067"/>
</dbReference>
<reference evidence="4" key="2">
    <citation type="submission" date="2024-10" db="UniProtKB">
        <authorList>
            <consortium name="EnsemblProtists"/>
        </authorList>
    </citation>
    <scope>IDENTIFICATION</scope>
</reference>